<feature type="transmembrane region" description="Helical" evidence="1">
    <location>
        <begin position="185"/>
        <end position="205"/>
    </location>
</feature>
<keyword evidence="1" id="KW-0812">Transmembrane</keyword>
<reference evidence="3 4" key="1">
    <citation type="journal article" date="2014" name="PLoS Genet.">
        <title>Phylogenetically driven sequencing of extremely halophilic archaea reveals strategies for static and dynamic osmo-response.</title>
        <authorList>
            <person name="Becker E.A."/>
            <person name="Seitzer P.M."/>
            <person name="Tritt A."/>
            <person name="Larsen D."/>
            <person name="Krusor M."/>
            <person name="Yao A.I."/>
            <person name="Wu D."/>
            <person name="Madern D."/>
            <person name="Eisen J.A."/>
            <person name="Darling A.E."/>
            <person name="Facciotti M.T."/>
        </authorList>
    </citation>
    <scope>NUCLEOTIDE SEQUENCE [LARGE SCALE GENOMIC DNA]</scope>
    <source>
        <strain evidence="3 4">JCM 12255</strain>
    </source>
</reference>
<dbReference type="PATRIC" id="fig|1227499.3.peg.3566"/>
<dbReference type="Proteomes" id="UP000011602">
    <property type="component" value="Unassembled WGS sequence"/>
</dbReference>
<dbReference type="PANTHER" id="PTHR14969">
    <property type="entry name" value="SPHINGOSINE-1-PHOSPHATE PHOSPHOHYDROLASE"/>
    <property type="match status" value="1"/>
</dbReference>
<dbReference type="InterPro" id="IPR036938">
    <property type="entry name" value="PAP2/HPO_sf"/>
</dbReference>
<keyword evidence="4" id="KW-1185">Reference proteome</keyword>
<keyword evidence="1" id="KW-1133">Transmembrane helix</keyword>
<dbReference type="RefSeq" id="WP_007260734.1">
    <property type="nucleotide sequence ID" value="NZ_AOHZ01000081.1"/>
</dbReference>
<accession>L9WR85</accession>
<evidence type="ECO:0000313" key="3">
    <source>
        <dbReference type="EMBL" id="ELY51721.1"/>
    </source>
</evidence>
<evidence type="ECO:0000259" key="2">
    <source>
        <dbReference type="SMART" id="SM00014"/>
    </source>
</evidence>
<dbReference type="AlphaFoldDB" id="L9WR85"/>
<gene>
    <name evidence="3" type="ORF">C493_17366</name>
</gene>
<proteinExistence type="predicted"/>
<comment type="caution">
    <text evidence="3">The sequence shown here is derived from an EMBL/GenBank/DDBJ whole genome shotgun (WGS) entry which is preliminary data.</text>
</comment>
<dbReference type="STRING" id="1227499.C493_17366"/>
<feature type="transmembrane region" description="Helical" evidence="1">
    <location>
        <begin position="104"/>
        <end position="122"/>
    </location>
</feature>
<feature type="transmembrane region" description="Helical" evidence="1">
    <location>
        <begin position="211"/>
        <end position="230"/>
    </location>
</feature>
<name>L9WR85_9EURY</name>
<evidence type="ECO:0000313" key="4">
    <source>
        <dbReference type="Proteomes" id="UP000011602"/>
    </source>
</evidence>
<feature type="transmembrane region" description="Helical" evidence="1">
    <location>
        <begin position="20"/>
        <end position="43"/>
    </location>
</feature>
<feature type="transmembrane region" description="Helical" evidence="1">
    <location>
        <begin position="134"/>
        <end position="153"/>
    </location>
</feature>
<dbReference type="Gene3D" id="1.20.144.10">
    <property type="entry name" value="Phosphatidic acid phosphatase type 2/haloperoxidase"/>
    <property type="match status" value="1"/>
</dbReference>
<dbReference type="SMART" id="SM00014">
    <property type="entry name" value="acidPPc"/>
    <property type="match status" value="1"/>
</dbReference>
<dbReference type="Pfam" id="PF01569">
    <property type="entry name" value="PAP2"/>
    <property type="match status" value="1"/>
</dbReference>
<feature type="domain" description="Phosphatidic acid phosphatase type 2/haloperoxidase" evidence="2">
    <location>
        <begin position="54"/>
        <end position="174"/>
    </location>
</feature>
<organism evidence="3 4">
    <name type="scientific">Natronolimnohabitans innermongolicus JCM 12255</name>
    <dbReference type="NCBI Taxonomy" id="1227499"/>
    <lineage>
        <taxon>Archaea</taxon>
        <taxon>Methanobacteriati</taxon>
        <taxon>Methanobacteriota</taxon>
        <taxon>Stenosarchaea group</taxon>
        <taxon>Halobacteria</taxon>
        <taxon>Halobacteriales</taxon>
        <taxon>Natrialbaceae</taxon>
        <taxon>Natronolimnohabitans</taxon>
    </lineage>
</organism>
<evidence type="ECO:0000256" key="1">
    <source>
        <dbReference type="SAM" id="Phobius"/>
    </source>
</evidence>
<protein>
    <submittedName>
        <fullName evidence="3">Phosphoesterase PA-phosphatase-like protein</fullName>
    </submittedName>
</protein>
<dbReference type="OrthoDB" id="10182at2157"/>
<feature type="transmembrane region" description="Helical" evidence="1">
    <location>
        <begin position="159"/>
        <end position="178"/>
    </location>
</feature>
<dbReference type="PANTHER" id="PTHR14969:SF13">
    <property type="entry name" value="AT30094P"/>
    <property type="match status" value="1"/>
</dbReference>
<feature type="transmembrane region" description="Helical" evidence="1">
    <location>
        <begin position="50"/>
        <end position="68"/>
    </location>
</feature>
<dbReference type="eggNOG" id="arCOG03058">
    <property type="taxonomic scope" value="Archaea"/>
</dbReference>
<keyword evidence="1" id="KW-0472">Membrane</keyword>
<dbReference type="SUPFAM" id="SSF48317">
    <property type="entry name" value="Acid phosphatase/Vanadium-dependent haloperoxidase"/>
    <property type="match status" value="1"/>
</dbReference>
<dbReference type="EMBL" id="AOHZ01000081">
    <property type="protein sequence ID" value="ELY51721.1"/>
    <property type="molecule type" value="Genomic_DNA"/>
</dbReference>
<dbReference type="InterPro" id="IPR000326">
    <property type="entry name" value="PAP2/HPO"/>
</dbReference>
<sequence>MTRGFGEVDLLQEFVPDALAFPVAMATQLGAIWFALVIIACVYRFHDREDAVVIGGLLVAGTGIWRTIKIVAPVPRPEQPLVALESLPTLLQPLFELAVVDSGAGFPSGHAVTTTVIYLSLARYLSVGTRLQRYLGAFSMVSLVGLTRITLGVHYLVDVVAGALIGNTLLLSAHWLAARAPDHRVSIALSLGVCSASICLLANLLVGPFGLWEVALFAGGVGGYVWWHFIAVDRRPIGFGEPS</sequence>